<sequence>MRLYLVCRFKDYDNERSLALNRIIAAKASTFTFERPKDFDLEKYDNDGRFGYGNGEHIKLSFRIDKDAGLHLLESPLSLDQQVAELDDAYEITATVVDSAMLEWWLRGFGDEVWAVNKEIISVVTT</sequence>
<dbReference type="AlphaFoldDB" id="A0A9E6MX93"/>
<evidence type="ECO:0000259" key="1">
    <source>
        <dbReference type="Pfam" id="PF25583"/>
    </source>
</evidence>
<dbReference type="Pfam" id="PF25583">
    <property type="entry name" value="WCX"/>
    <property type="match status" value="1"/>
</dbReference>
<dbReference type="Proteomes" id="UP000683551">
    <property type="component" value="Chromosome"/>
</dbReference>
<proteinExistence type="predicted"/>
<reference evidence="2" key="1">
    <citation type="submission" date="2021-02" db="EMBL/GenBank/DDBJ databases">
        <title>Comparative genomics of Ferrovum myxofaciens strains, predominant extremophile bacteria forming large biofilm stalactites in acid mine ecosystems.</title>
        <authorList>
            <person name="Burkartova K."/>
            <person name="Ridl J."/>
            <person name="Pajer P."/>
            <person name="Falteisek L."/>
        </authorList>
    </citation>
    <scope>NUCLEOTIDE SEQUENCE</scope>
    <source>
        <strain evidence="2">MI1III</strain>
    </source>
</reference>
<gene>
    <name evidence="2" type="ORF">JZL65_02990</name>
</gene>
<dbReference type="EMBL" id="CP071137">
    <property type="protein sequence ID" value="QWY78062.1"/>
    <property type="molecule type" value="Genomic_DNA"/>
</dbReference>
<feature type="domain" description="WCX" evidence="1">
    <location>
        <begin position="58"/>
        <end position="114"/>
    </location>
</feature>
<name>A0A9E6MX93_9PROT</name>
<dbReference type="InterPro" id="IPR057727">
    <property type="entry name" value="WCX_dom"/>
</dbReference>
<accession>A0A9E6MX93</accession>
<protein>
    <submittedName>
        <fullName evidence="2">WYL domain-containing protein</fullName>
    </submittedName>
</protein>
<evidence type="ECO:0000313" key="3">
    <source>
        <dbReference type="Proteomes" id="UP000683551"/>
    </source>
</evidence>
<organism evidence="2 3">
    <name type="scientific">Ferrovum myxofaciens</name>
    <dbReference type="NCBI Taxonomy" id="416213"/>
    <lineage>
        <taxon>Bacteria</taxon>
        <taxon>Pseudomonadati</taxon>
        <taxon>Pseudomonadota</taxon>
        <taxon>Betaproteobacteria</taxon>
        <taxon>Ferrovales</taxon>
        <taxon>Ferrovaceae</taxon>
        <taxon>Ferrovum</taxon>
    </lineage>
</organism>
<evidence type="ECO:0000313" key="2">
    <source>
        <dbReference type="EMBL" id="QWY78062.1"/>
    </source>
</evidence>